<reference evidence="4" key="1">
    <citation type="submission" date="2016-10" db="EMBL/GenBank/DDBJ databases">
        <authorList>
            <person name="Wegmann U."/>
        </authorList>
    </citation>
    <scope>NUCLEOTIDE SEQUENCE [LARGE SCALE GENOMIC DNA]</scope>
</reference>
<dbReference type="AlphaFoldDB" id="A0A1K1LC75"/>
<evidence type="ECO:0000313" key="3">
    <source>
        <dbReference type="EMBL" id="SFV72314.1"/>
    </source>
</evidence>
<dbReference type="Proteomes" id="UP000186323">
    <property type="component" value="Chromosome I"/>
</dbReference>
<evidence type="ECO:0000313" key="4">
    <source>
        <dbReference type="Proteomes" id="UP000186323"/>
    </source>
</evidence>
<dbReference type="RefSeq" id="WP_072332444.1">
    <property type="nucleotide sequence ID" value="NZ_CALJDE010000062.1"/>
</dbReference>
<sequence length="63" mass="6966">MPVITLEAASLNKEQKKQLVKEFTESAARIMNMPKDSFYVFLKENALDNVGVGGILLSGKKHS</sequence>
<protein>
    <submittedName>
        <fullName evidence="3">Uncharacterized protein, 4-oxalocrotonate tautomerase homolog</fullName>
    </submittedName>
</protein>
<gene>
    <name evidence="3" type="ORF">DESPIGER_0424</name>
</gene>
<dbReference type="Pfam" id="PF01361">
    <property type="entry name" value="Tautomerase"/>
    <property type="match status" value="1"/>
</dbReference>
<proteinExistence type="predicted"/>
<dbReference type="NCBIfam" id="NF041920">
    <property type="entry name" value="DmpI"/>
    <property type="match status" value="1"/>
</dbReference>
<evidence type="ECO:0000259" key="2">
    <source>
        <dbReference type="Pfam" id="PF01361"/>
    </source>
</evidence>
<dbReference type="InterPro" id="IPR004370">
    <property type="entry name" value="4-OT-like_dom"/>
</dbReference>
<dbReference type="EMBL" id="LT630450">
    <property type="protein sequence ID" value="SFV72314.1"/>
    <property type="molecule type" value="Genomic_DNA"/>
</dbReference>
<keyword evidence="1" id="KW-0413">Isomerase</keyword>
<evidence type="ECO:0000256" key="1">
    <source>
        <dbReference type="ARBA" id="ARBA00023235"/>
    </source>
</evidence>
<dbReference type="InterPro" id="IPR014347">
    <property type="entry name" value="Tautomerase/MIF_sf"/>
</dbReference>
<dbReference type="Gene3D" id="3.30.429.10">
    <property type="entry name" value="Macrophage Migration Inhibitory Factor"/>
    <property type="match status" value="1"/>
</dbReference>
<keyword evidence="4" id="KW-1185">Reference proteome</keyword>
<dbReference type="SUPFAM" id="SSF55331">
    <property type="entry name" value="Tautomerase/MIF"/>
    <property type="match status" value="1"/>
</dbReference>
<feature type="domain" description="4-oxalocrotonate tautomerase-like" evidence="2">
    <location>
        <begin position="2"/>
        <end position="55"/>
    </location>
</feature>
<organism evidence="3 4">
    <name type="scientific">Desulfovibrio piger</name>
    <dbReference type="NCBI Taxonomy" id="901"/>
    <lineage>
        <taxon>Bacteria</taxon>
        <taxon>Pseudomonadati</taxon>
        <taxon>Thermodesulfobacteriota</taxon>
        <taxon>Desulfovibrionia</taxon>
        <taxon>Desulfovibrionales</taxon>
        <taxon>Desulfovibrionaceae</taxon>
        <taxon>Desulfovibrio</taxon>
    </lineage>
</organism>
<dbReference type="KEGG" id="dpg:DESPIGER_0424"/>
<dbReference type="GO" id="GO:0016853">
    <property type="term" value="F:isomerase activity"/>
    <property type="evidence" value="ECO:0007669"/>
    <property type="project" value="UniProtKB-KW"/>
</dbReference>
<dbReference type="OrthoDB" id="9804803at2"/>
<accession>A0A1K1LC75</accession>
<name>A0A1K1LC75_9BACT</name>